<evidence type="ECO:0000313" key="2">
    <source>
        <dbReference type="Proteomes" id="UP000184310"/>
    </source>
</evidence>
<sequence length="328" mass="38780">MNSYLPYNILYYNKAPLPKSYKTIETAILLLKEIILTQEKYMPFFEQLISIAPSQEEKDVITSIRNDENRHNKLLREIYKFYTNNSISIPPDMKFVLPKSYIDGLSKAKFGELKAIEQYRDIRAGLPDKYYTDIMLEILTDHLIHAHKYDYLLYLNLENINLDEQAKKLALSEFSICTNPNRLPSSYKSLEASLSIIKQAIQNQTKFEFLYNYLISVAPSEEEKNIITQIRNDEIKHNKYFTEIYQFYTNQLINCPINIQFKKPQFYVYGLIISEISELKKLEQYKDISVAIPDIYYKDMIFEIITDNIIHLGKYDYLLLINKQKSLL</sequence>
<dbReference type="RefSeq" id="WP_200802874.1">
    <property type="nucleotide sequence ID" value="NZ_FQZB01000012.1"/>
</dbReference>
<reference evidence="1 2" key="1">
    <citation type="submission" date="2016-11" db="EMBL/GenBank/DDBJ databases">
        <authorList>
            <person name="Jaros S."/>
            <person name="Januszkiewicz K."/>
            <person name="Wedrychowicz H."/>
        </authorList>
    </citation>
    <scope>NUCLEOTIDE SEQUENCE [LARGE SCALE GENOMIC DNA]</scope>
    <source>
        <strain evidence="1 2">DSM 21758</strain>
    </source>
</reference>
<accession>A0A1M6NJE6</accession>
<dbReference type="EMBL" id="FQZB01000012">
    <property type="protein sequence ID" value="SHJ95672.1"/>
    <property type="molecule type" value="Genomic_DNA"/>
</dbReference>
<dbReference type="Proteomes" id="UP000184310">
    <property type="component" value="Unassembled WGS sequence"/>
</dbReference>
<name>A0A1M6NJE6_9CLOT</name>
<evidence type="ECO:0000313" key="1">
    <source>
        <dbReference type="EMBL" id="SHJ95672.1"/>
    </source>
</evidence>
<keyword evidence="2" id="KW-1185">Reference proteome</keyword>
<gene>
    <name evidence="1" type="ORF">SAMN02745163_02921</name>
</gene>
<protein>
    <submittedName>
        <fullName evidence="1">Rubrerythrin</fullName>
    </submittedName>
</protein>
<dbReference type="SUPFAM" id="SSF47240">
    <property type="entry name" value="Ferritin-like"/>
    <property type="match status" value="2"/>
</dbReference>
<proteinExistence type="predicted"/>
<dbReference type="STRING" id="1121302.SAMN02745163_02921"/>
<dbReference type="InterPro" id="IPR012347">
    <property type="entry name" value="Ferritin-like"/>
</dbReference>
<organism evidence="1 2">
    <name type="scientific">Clostridium cavendishii DSM 21758</name>
    <dbReference type="NCBI Taxonomy" id="1121302"/>
    <lineage>
        <taxon>Bacteria</taxon>
        <taxon>Bacillati</taxon>
        <taxon>Bacillota</taxon>
        <taxon>Clostridia</taxon>
        <taxon>Eubacteriales</taxon>
        <taxon>Clostridiaceae</taxon>
        <taxon>Clostridium</taxon>
    </lineage>
</organism>
<dbReference type="InterPro" id="IPR009078">
    <property type="entry name" value="Ferritin-like_SF"/>
</dbReference>
<dbReference type="Gene3D" id="1.20.1260.10">
    <property type="match status" value="1"/>
</dbReference>
<dbReference type="CDD" id="cd00657">
    <property type="entry name" value="Ferritin_like"/>
    <property type="match status" value="2"/>
</dbReference>
<dbReference type="AlphaFoldDB" id="A0A1M6NJE6"/>